<dbReference type="Gene3D" id="3.80.10.10">
    <property type="entry name" value="Ribonuclease Inhibitor"/>
    <property type="match status" value="1"/>
</dbReference>
<feature type="compositionally biased region" description="Low complexity" evidence="1">
    <location>
        <begin position="955"/>
        <end position="965"/>
    </location>
</feature>
<feature type="compositionally biased region" description="Low complexity" evidence="1">
    <location>
        <begin position="862"/>
        <end position="879"/>
    </location>
</feature>
<dbReference type="WBParaSite" id="SSTP_0000691100.1">
    <property type="protein sequence ID" value="SSTP_0000691100.1"/>
    <property type="gene ID" value="SSTP_0000691100"/>
</dbReference>
<dbReference type="Pfam" id="PF13516">
    <property type="entry name" value="LRR_6"/>
    <property type="match status" value="1"/>
</dbReference>
<dbReference type="InterPro" id="IPR041245">
    <property type="entry name" value="CARMIL_PH"/>
</dbReference>
<feature type="region of interest" description="Disordered" evidence="1">
    <location>
        <begin position="861"/>
        <end position="1044"/>
    </location>
</feature>
<dbReference type="SUPFAM" id="SSF52047">
    <property type="entry name" value="RNI-like"/>
    <property type="match status" value="2"/>
</dbReference>
<sequence length="1044" mass="118190">MSLPRNTTNEICNYIKEHSTQLFGHKFWNVRVCYYLSFSLKSEKLDNKFFVISKFRLFLVNGKTPTSLKIEKSFNILCVRAINLTSNNQLSISLEEGCSIKKYYIKTDEGLSEKDIQLHILGSLKHYFPTIGPCINNFIELEKNWIADFEKLPNSYPYLPCNDFRRSYAAICDLYDQQVKEEVIWDIEKIYAASSISILRIEDFTHLSSKDIAAIISVAQFSSFFNGISADSVKLTNEIIDAILNVVRRSPYLKTLVLKSCGLTKDFLSTLSSYIKQNTHCSIERLDLSGNVIDDKKLFSLFGGSIATLSDTIKYLNFSNCIHEKSLDHFCSSVIKNLQENVYLSINELVLSSNYLKDDVKELCNFLTYCPKLKVLDLSETQFPLEKLFSIISSTNLIHSLESLILSNTTISKKSKENTTEIKELFSKFSSLKVLSLAYASIPSEIWPAIITGLGSNQYLTGLSLNLAGAVEKGSSILKCHIDQLKFVTDLNLRDNNLESDWIQIIAATGRMPILRKLDIGGSTFLHLKKGSKQSLNVLSDTFLELTKIISDDFSNLEELIISDCKLGSAINVLINNLGWSKALRTLDISNNELGQYTIRLLSKALQVNTSLRTLIIDRNQISLEGFVDIMNGLNLNHQLLSIPYPIYDVTEAMNKPDKTKVISIIYQIESLLKRNRMKREKEMLKCHVTFRRFQHKMSYLVGDLSEEKKDTLYHLSDVIPSVKKFNLDDYNSVVNSSIEKFIDTIIPLYEKESLNSLDELKQVIHYDYGFSGKVKNNPVKYLLKQQLRDVINDCFREFKWHNVGDMCEEFMEMLENLRPNPDYEMLRRNGCSTPLVMPSIRNNSLGKNTKTIEKTIEKTNENSQSLTLLPVSSPLPNLNQGRPKAPRNLKAKKNNENTSLCKDSNVSGQDIGSPSFGRHTFMNLSQTTNEDENDKSHSMKNYNFNAPKIPMMPPSSSTNTTSSPADSQLSLTEDGMTNSSLSHSSNNSNSLTKNLTQPTKYPLTPPPLLPRFSKTALGQHQPPQLPPKPGNLFGTKMSTDVDE</sequence>
<reference evidence="3" key="1">
    <citation type="submission" date="2015-08" db="UniProtKB">
        <authorList>
            <consortium name="WormBaseParasite"/>
        </authorList>
    </citation>
    <scope>IDENTIFICATION</scope>
</reference>
<dbReference type="Gene3D" id="2.30.29.30">
    <property type="entry name" value="Pleckstrin-homology domain (PH domain)/Phosphotyrosine-binding domain (PTB)"/>
    <property type="match status" value="1"/>
</dbReference>
<dbReference type="Pfam" id="PF17888">
    <property type="entry name" value="Carm_PH"/>
    <property type="match status" value="1"/>
</dbReference>
<dbReference type="STRING" id="6248.A0A0K0EBP0"/>
<accession>A0A0K0EBP0</accession>
<proteinExistence type="predicted"/>
<organism evidence="3">
    <name type="scientific">Strongyloides stercoralis</name>
    <name type="common">Threadworm</name>
    <dbReference type="NCBI Taxonomy" id="6248"/>
    <lineage>
        <taxon>Eukaryota</taxon>
        <taxon>Metazoa</taxon>
        <taxon>Ecdysozoa</taxon>
        <taxon>Nematoda</taxon>
        <taxon>Chromadorea</taxon>
        <taxon>Rhabditida</taxon>
        <taxon>Tylenchina</taxon>
        <taxon>Panagrolaimomorpha</taxon>
        <taxon>Strongyloidoidea</taxon>
        <taxon>Strongyloididae</taxon>
        <taxon>Strongyloides</taxon>
    </lineage>
</organism>
<dbReference type="GO" id="GO:0030027">
    <property type="term" value="C:lamellipodium"/>
    <property type="evidence" value="ECO:0007669"/>
    <property type="project" value="TreeGrafter"/>
</dbReference>
<name>A0A0K0EBP0_STRER</name>
<feature type="compositionally biased region" description="Polar residues" evidence="1">
    <location>
        <begin position="897"/>
        <end position="913"/>
    </location>
</feature>
<dbReference type="GO" id="GO:0034315">
    <property type="term" value="P:regulation of Arp2/3 complex-mediated actin nucleation"/>
    <property type="evidence" value="ECO:0007669"/>
    <property type="project" value="TreeGrafter"/>
</dbReference>
<dbReference type="SMART" id="SM00368">
    <property type="entry name" value="LRR_RI"/>
    <property type="match status" value="3"/>
</dbReference>
<feature type="compositionally biased region" description="Low complexity" evidence="1">
    <location>
        <begin position="978"/>
        <end position="1003"/>
    </location>
</feature>
<feature type="domain" description="CARMIL pleckstrin homology" evidence="2">
    <location>
        <begin position="37"/>
        <end position="129"/>
    </location>
</feature>
<dbReference type="GO" id="GO:0016477">
    <property type="term" value="P:cell migration"/>
    <property type="evidence" value="ECO:0007669"/>
    <property type="project" value="TreeGrafter"/>
</dbReference>
<dbReference type="InterPro" id="IPR032675">
    <property type="entry name" value="LRR_dom_sf"/>
</dbReference>
<dbReference type="InterPro" id="IPR011993">
    <property type="entry name" value="PH-like_dom_sf"/>
</dbReference>
<dbReference type="InterPro" id="IPR051279">
    <property type="entry name" value="PP1-Reg/Actin-Interact_Protein"/>
</dbReference>
<dbReference type="PANTHER" id="PTHR24112">
    <property type="entry name" value="LEUCINE-RICH REPEAT, ISOFORM F-RELATED"/>
    <property type="match status" value="1"/>
</dbReference>
<evidence type="ECO:0000259" key="2">
    <source>
        <dbReference type="Pfam" id="PF17888"/>
    </source>
</evidence>
<dbReference type="PANTHER" id="PTHR24112:SF66">
    <property type="entry name" value="LEUCINE-RICH REPEAT, ISOFORM F"/>
    <property type="match status" value="1"/>
</dbReference>
<dbReference type="InterPro" id="IPR001611">
    <property type="entry name" value="Leu-rich_rpt"/>
</dbReference>
<dbReference type="AlphaFoldDB" id="A0A0K0EBP0"/>
<evidence type="ECO:0000256" key="1">
    <source>
        <dbReference type="SAM" id="MobiDB-lite"/>
    </source>
</evidence>
<protein>
    <submittedName>
        <fullName evidence="3">Carm_PH domain-containing protein</fullName>
    </submittedName>
</protein>
<evidence type="ECO:0000313" key="3">
    <source>
        <dbReference type="WBParaSite" id="SSTP_0000691100.1"/>
    </source>
</evidence>
<dbReference type="GO" id="GO:0005886">
    <property type="term" value="C:plasma membrane"/>
    <property type="evidence" value="ECO:0007669"/>
    <property type="project" value="TreeGrafter"/>
</dbReference>